<accession>A0AC60NU20</accession>
<feature type="non-terminal residue" evidence="1">
    <location>
        <position position="616"/>
    </location>
</feature>
<gene>
    <name evidence="1" type="ORF">HPB47_012241</name>
</gene>
<keyword evidence="2" id="KW-1185">Reference proteome</keyword>
<comment type="caution">
    <text evidence="1">The sequence shown here is derived from an EMBL/GenBank/DDBJ whole genome shotgun (WGS) entry which is preliminary data.</text>
</comment>
<organism evidence="1 2">
    <name type="scientific">Ixodes persulcatus</name>
    <name type="common">Taiga tick</name>
    <dbReference type="NCBI Taxonomy" id="34615"/>
    <lineage>
        <taxon>Eukaryota</taxon>
        <taxon>Metazoa</taxon>
        <taxon>Ecdysozoa</taxon>
        <taxon>Arthropoda</taxon>
        <taxon>Chelicerata</taxon>
        <taxon>Arachnida</taxon>
        <taxon>Acari</taxon>
        <taxon>Parasitiformes</taxon>
        <taxon>Ixodida</taxon>
        <taxon>Ixodoidea</taxon>
        <taxon>Ixodidae</taxon>
        <taxon>Ixodinae</taxon>
        <taxon>Ixodes</taxon>
    </lineage>
</organism>
<protein>
    <submittedName>
        <fullName evidence="1">Uncharacterized protein</fullName>
    </submittedName>
</protein>
<reference evidence="1 2" key="1">
    <citation type="journal article" date="2020" name="Cell">
        <title>Large-Scale Comparative Analyses of Tick Genomes Elucidate Their Genetic Diversity and Vector Capacities.</title>
        <authorList>
            <consortium name="Tick Genome and Microbiome Consortium (TIGMIC)"/>
            <person name="Jia N."/>
            <person name="Wang J."/>
            <person name="Shi W."/>
            <person name="Du L."/>
            <person name="Sun Y."/>
            <person name="Zhan W."/>
            <person name="Jiang J.F."/>
            <person name="Wang Q."/>
            <person name="Zhang B."/>
            <person name="Ji P."/>
            <person name="Bell-Sakyi L."/>
            <person name="Cui X.M."/>
            <person name="Yuan T.T."/>
            <person name="Jiang B.G."/>
            <person name="Yang W.F."/>
            <person name="Lam T.T."/>
            <person name="Chang Q.C."/>
            <person name="Ding S.J."/>
            <person name="Wang X.J."/>
            <person name="Zhu J.G."/>
            <person name="Ruan X.D."/>
            <person name="Zhao L."/>
            <person name="Wei J.T."/>
            <person name="Ye R.Z."/>
            <person name="Que T.C."/>
            <person name="Du C.H."/>
            <person name="Zhou Y.H."/>
            <person name="Cheng J.X."/>
            <person name="Dai P.F."/>
            <person name="Guo W.B."/>
            <person name="Han X.H."/>
            <person name="Huang E.J."/>
            <person name="Li L.F."/>
            <person name="Wei W."/>
            <person name="Gao Y.C."/>
            <person name="Liu J.Z."/>
            <person name="Shao H.Z."/>
            <person name="Wang X."/>
            <person name="Wang C.C."/>
            <person name="Yang T.C."/>
            <person name="Huo Q.B."/>
            <person name="Li W."/>
            <person name="Chen H.Y."/>
            <person name="Chen S.E."/>
            <person name="Zhou L.G."/>
            <person name="Ni X.B."/>
            <person name="Tian J.H."/>
            <person name="Sheng Y."/>
            <person name="Liu T."/>
            <person name="Pan Y.S."/>
            <person name="Xia L.Y."/>
            <person name="Li J."/>
            <person name="Zhao F."/>
            <person name="Cao W.C."/>
        </authorList>
    </citation>
    <scope>NUCLEOTIDE SEQUENCE [LARGE SCALE GENOMIC DNA]</scope>
    <source>
        <strain evidence="1">Iper-2018</strain>
    </source>
</reference>
<evidence type="ECO:0000313" key="1">
    <source>
        <dbReference type="EMBL" id="KAG0410635.1"/>
    </source>
</evidence>
<dbReference type="Proteomes" id="UP000805193">
    <property type="component" value="Unassembled WGS sequence"/>
</dbReference>
<sequence length="616" mass="69941">MFGMDGSSRRRRQRGEDTVHPLKWPGVETGDVVIILQTKPHELFHREGSNLFMSHSVTLTEALCGFEMVLKHLDGRDIVIKHPPGSVIKPRSMKGIRGEGMPVYRDPFEKGNLYIKFDVVFPDNHFADEVALKEVEALIGDRPSPVHVPTGEHVEDVDLHDYDPSMSGERGGRSEAYHEDAEDHHHRAGPVRRLGDGRLEEISRNGHKIFQFKQTVCHACNGFYGPSFGHPLCCTCHAFLYPDILCEQEGDQSWKSDSEDSGNDEPNDFYEMVQKNVEKPRTLLPGPKADRLAECISALSNARDQEPTPDGVLARLPLEVLSLIFCRLDDLSLWHSSQVCRRWNQILESELNEEDWALFIKRRWPLFKAHHRVQCWKTLYSRMVDSAPCKRCLHEMWEQRPRGVSAAPEEAGGDGSWRAVRLQHELKLLRTDPPDGIGAVPLDPLCCHWQAAITGPQDSPYEGGQFLLFVQIPRKYPMKPPIVKFITKIFHPNVSRHGDIGIDSIQHNWSLALTISKVLISIQSLLTDPYCHVCMEPEDEFLDVLYWSRQILGILLGLVWGLVPLKGFIGIALFFCINTVLVYGYTSSFQKVDDEEYGGVWELVKEGFMTSFAGFL</sequence>
<proteinExistence type="predicted"/>
<name>A0AC60NU20_IXOPE</name>
<dbReference type="EMBL" id="JABSTQ010011503">
    <property type="protein sequence ID" value="KAG0410635.1"/>
    <property type="molecule type" value="Genomic_DNA"/>
</dbReference>
<evidence type="ECO:0000313" key="2">
    <source>
        <dbReference type="Proteomes" id="UP000805193"/>
    </source>
</evidence>